<dbReference type="SUPFAM" id="SSF53822">
    <property type="entry name" value="Periplasmic binding protein-like I"/>
    <property type="match status" value="1"/>
</dbReference>
<evidence type="ECO:0000259" key="5">
    <source>
        <dbReference type="Pfam" id="PF01094"/>
    </source>
</evidence>
<evidence type="ECO:0000313" key="7">
    <source>
        <dbReference type="EMBL" id="OWA50501.1"/>
    </source>
</evidence>
<sequence length="527" mass="59082">MALDQERPLEVELISFGSISPLSTTSLIFIAPAMETALEELQREPYAGRLNFAMTIVSNANGSHLNGNDVPFYSDQMVANWYYMDRSKTANVSIIVLPGGPEDVYINRFAANWNILFLTCGSIKAVQRNKRISPTWVSTDVYSSPDAARFYAKVCSLLGWKTLFVLQDKQASPVYYAAAGAVIDQFSVTSHYQLTLSVINVSSKTEQIESLELFATSGRVLLFFGHAEPFRQFMVTASKMNMTNENFVYIVLEPFRHNLIGPFSWHRGDQLDSIAKDAFRSVLFMALDETSGLPGPSEPAGLRDEWKRRSRFHFNYSYSPGEMFLPHVGTSRYTVHMLAQMLNESRSMPNIDYSNGKILAQLMSNRTFTVDGKEIVMDQFGQREMNWTLSYYDNQRGHFQVFLLQTGAASQLAPIARGLWYGRNESFPKNEPRCGYRGNSLECSTNPAGAPYSQRAIPPSNLATLDEATSKQFNHHIYQVLRPFDVLSSPIAPFEQPGQGVQYFTGISILTLTKDAFLGRSVSTIGG</sequence>
<evidence type="ECO:0008006" key="9">
    <source>
        <dbReference type="Google" id="ProtNLM"/>
    </source>
</evidence>
<accession>A0A9X6NH32</accession>
<dbReference type="PANTHER" id="PTHR42059:SF1">
    <property type="entry name" value="TNT DOMAIN-CONTAINING PROTEIN"/>
    <property type="match status" value="1"/>
</dbReference>
<gene>
    <name evidence="7" type="ORF">BV898_15014</name>
</gene>
<dbReference type="GO" id="GO:0016020">
    <property type="term" value="C:membrane"/>
    <property type="evidence" value="ECO:0007669"/>
    <property type="project" value="UniProtKB-SubCell"/>
</dbReference>
<keyword evidence="3" id="KW-1133">Transmembrane helix</keyword>
<keyword evidence="4" id="KW-0472">Membrane</keyword>
<proteinExistence type="predicted"/>
<dbReference type="EMBL" id="MTYJ01000194">
    <property type="protein sequence ID" value="OWA50501.1"/>
    <property type="molecule type" value="Genomic_DNA"/>
</dbReference>
<dbReference type="Pfam" id="PF14021">
    <property type="entry name" value="TNT"/>
    <property type="match status" value="1"/>
</dbReference>
<evidence type="ECO:0000256" key="1">
    <source>
        <dbReference type="ARBA" id="ARBA00004370"/>
    </source>
</evidence>
<evidence type="ECO:0000256" key="2">
    <source>
        <dbReference type="ARBA" id="ARBA00022692"/>
    </source>
</evidence>
<dbReference type="InterPro" id="IPR025331">
    <property type="entry name" value="TNT"/>
</dbReference>
<feature type="domain" description="TNT" evidence="6">
    <location>
        <begin position="446"/>
        <end position="518"/>
    </location>
</feature>
<name>A0A9X6NH32_HYPEX</name>
<comment type="caution">
    <text evidence="7">The sequence shown here is derived from an EMBL/GenBank/DDBJ whole genome shotgun (WGS) entry which is preliminary data.</text>
</comment>
<reference evidence="8" key="1">
    <citation type="submission" date="2017-01" db="EMBL/GenBank/DDBJ databases">
        <title>Comparative genomics of anhydrobiosis in the tardigrade Hypsibius dujardini.</title>
        <authorList>
            <person name="Yoshida Y."/>
            <person name="Koutsovoulos G."/>
            <person name="Laetsch D."/>
            <person name="Stevens L."/>
            <person name="Kumar S."/>
            <person name="Horikawa D."/>
            <person name="Ishino K."/>
            <person name="Komine S."/>
            <person name="Tomita M."/>
            <person name="Blaxter M."/>
            <person name="Arakawa K."/>
        </authorList>
    </citation>
    <scope>NUCLEOTIDE SEQUENCE [LARGE SCALE GENOMIC DNA]</scope>
    <source>
        <strain evidence="8">Z151</strain>
    </source>
</reference>
<dbReference type="Proteomes" id="UP000192578">
    <property type="component" value="Unassembled WGS sequence"/>
</dbReference>
<evidence type="ECO:0000259" key="6">
    <source>
        <dbReference type="Pfam" id="PF14021"/>
    </source>
</evidence>
<dbReference type="OrthoDB" id="2923349at2759"/>
<keyword evidence="2" id="KW-0812">Transmembrane</keyword>
<comment type="subcellular location">
    <subcellularLocation>
        <location evidence="1">Membrane</location>
    </subcellularLocation>
</comment>
<evidence type="ECO:0000256" key="3">
    <source>
        <dbReference type="ARBA" id="ARBA00022989"/>
    </source>
</evidence>
<dbReference type="PANTHER" id="PTHR42059">
    <property type="entry name" value="TNT DOMAIN-CONTAINING PROTEIN"/>
    <property type="match status" value="1"/>
</dbReference>
<evidence type="ECO:0000313" key="8">
    <source>
        <dbReference type="Proteomes" id="UP000192578"/>
    </source>
</evidence>
<organism evidence="7 8">
    <name type="scientific">Hypsibius exemplaris</name>
    <name type="common">Freshwater tardigrade</name>
    <dbReference type="NCBI Taxonomy" id="2072580"/>
    <lineage>
        <taxon>Eukaryota</taxon>
        <taxon>Metazoa</taxon>
        <taxon>Ecdysozoa</taxon>
        <taxon>Tardigrada</taxon>
        <taxon>Eutardigrada</taxon>
        <taxon>Parachela</taxon>
        <taxon>Hypsibioidea</taxon>
        <taxon>Hypsibiidae</taxon>
        <taxon>Hypsibius</taxon>
    </lineage>
</organism>
<keyword evidence="8" id="KW-1185">Reference proteome</keyword>
<dbReference type="Gene3D" id="3.40.50.2300">
    <property type="match status" value="2"/>
</dbReference>
<dbReference type="GO" id="GO:0050135">
    <property type="term" value="F:NADP+ nucleosidase activity"/>
    <property type="evidence" value="ECO:0007669"/>
    <property type="project" value="InterPro"/>
</dbReference>
<dbReference type="AlphaFoldDB" id="A0A9X6NH32"/>
<evidence type="ECO:0000256" key="4">
    <source>
        <dbReference type="ARBA" id="ARBA00023136"/>
    </source>
</evidence>
<dbReference type="InterPro" id="IPR028082">
    <property type="entry name" value="Peripla_BP_I"/>
</dbReference>
<dbReference type="Pfam" id="PF01094">
    <property type="entry name" value="ANF_receptor"/>
    <property type="match status" value="1"/>
</dbReference>
<dbReference type="InterPro" id="IPR001828">
    <property type="entry name" value="ANF_lig-bd_rcpt"/>
</dbReference>
<dbReference type="CDD" id="cd06352">
    <property type="entry name" value="PBP1_NPR_GC-like"/>
    <property type="match status" value="1"/>
</dbReference>
<protein>
    <recommendedName>
        <fullName evidence="9">Receptor ligand binding region domain-containing protein</fullName>
    </recommendedName>
</protein>
<dbReference type="InterPro" id="IPR053024">
    <property type="entry name" value="Fungal_surface_NADase"/>
</dbReference>
<feature type="domain" description="Receptor ligand binding region" evidence="5">
    <location>
        <begin position="31"/>
        <end position="385"/>
    </location>
</feature>